<accession>A0A0F9AXR7</accession>
<comment type="caution">
    <text evidence="9">The sequence shown here is derived from an EMBL/GenBank/DDBJ whole genome shotgun (WGS) entry which is preliminary data.</text>
</comment>
<dbReference type="PANTHER" id="PTHR48020:SF12">
    <property type="entry name" value="PROTON MYO-INOSITOL COTRANSPORTER"/>
    <property type="match status" value="1"/>
</dbReference>
<dbReference type="GO" id="GO:0022857">
    <property type="term" value="F:transmembrane transporter activity"/>
    <property type="evidence" value="ECO:0007669"/>
    <property type="project" value="InterPro"/>
</dbReference>
<dbReference type="PANTHER" id="PTHR48020">
    <property type="entry name" value="PROTON MYO-INOSITOL COTRANSPORTER"/>
    <property type="match status" value="1"/>
</dbReference>
<dbReference type="Pfam" id="PF00083">
    <property type="entry name" value="Sugar_tr"/>
    <property type="match status" value="1"/>
</dbReference>
<protein>
    <recommendedName>
        <fullName evidence="8">Major facilitator superfamily (MFS) profile domain-containing protein</fullName>
    </recommendedName>
</protein>
<feature type="non-terminal residue" evidence="9">
    <location>
        <position position="1"/>
    </location>
</feature>
<evidence type="ECO:0000256" key="7">
    <source>
        <dbReference type="SAM" id="Phobius"/>
    </source>
</evidence>
<gene>
    <name evidence="9" type="ORF">LCGC14_2796060</name>
</gene>
<feature type="domain" description="Major facilitator superfamily (MFS) profile" evidence="8">
    <location>
        <begin position="1"/>
        <end position="254"/>
    </location>
</feature>
<evidence type="ECO:0000256" key="1">
    <source>
        <dbReference type="ARBA" id="ARBA00004141"/>
    </source>
</evidence>
<evidence type="ECO:0000256" key="4">
    <source>
        <dbReference type="ARBA" id="ARBA00022692"/>
    </source>
</evidence>
<evidence type="ECO:0000256" key="2">
    <source>
        <dbReference type="ARBA" id="ARBA00010992"/>
    </source>
</evidence>
<dbReference type="PRINTS" id="PR00171">
    <property type="entry name" value="SUGRTRNSPORT"/>
</dbReference>
<keyword evidence="3" id="KW-0813">Transport</keyword>
<feature type="transmembrane region" description="Helical" evidence="7">
    <location>
        <begin position="103"/>
        <end position="127"/>
    </location>
</feature>
<dbReference type="SUPFAM" id="SSF103473">
    <property type="entry name" value="MFS general substrate transporter"/>
    <property type="match status" value="1"/>
</dbReference>
<keyword evidence="4 7" id="KW-0812">Transmembrane</keyword>
<dbReference type="PROSITE" id="PS50850">
    <property type="entry name" value="MFS"/>
    <property type="match status" value="1"/>
</dbReference>
<feature type="transmembrane region" description="Helical" evidence="7">
    <location>
        <begin position="162"/>
        <end position="188"/>
    </location>
</feature>
<dbReference type="InterPro" id="IPR005829">
    <property type="entry name" value="Sugar_transporter_CS"/>
</dbReference>
<proteinExistence type="inferred from homology"/>
<feature type="transmembrane region" description="Helical" evidence="7">
    <location>
        <begin position="229"/>
        <end position="247"/>
    </location>
</feature>
<evidence type="ECO:0000256" key="5">
    <source>
        <dbReference type="ARBA" id="ARBA00022989"/>
    </source>
</evidence>
<keyword evidence="6 7" id="KW-0472">Membrane</keyword>
<dbReference type="PROSITE" id="PS00216">
    <property type="entry name" value="SUGAR_TRANSPORT_1"/>
    <property type="match status" value="1"/>
</dbReference>
<evidence type="ECO:0000313" key="9">
    <source>
        <dbReference type="EMBL" id="KKK83169.1"/>
    </source>
</evidence>
<evidence type="ECO:0000259" key="8">
    <source>
        <dbReference type="PROSITE" id="PS50850"/>
    </source>
</evidence>
<dbReference type="EMBL" id="LAZR01052348">
    <property type="protein sequence ID" value="KKK83169.1"/>
    <property type="molecule type" value="Genomic_DNA"/>
</dbReference>
<dbReference type="GO" id="GO:0016020">
    <property type="term" value="C:membrane"/>
    <property type="evidence" value="ECO:0007669"/>
    <property type="project" value="UniProtKB-SubCell"/>
</dbReference>
<dbReference type="Gene3D" id="1.20.1250.20">
    <property type="entry name" value="MFS general substrate transporter like domains"/>
    <property type="match status" value="1"/>
</dbReference>
<organism evidence="9">
    <name type="scientific">marine sediment metagenome</name>
    <dbReference type="NCBI Taxonomy" id="412755"/>
    <lineage>
        <taxon>unclassified sequences</taxon>
        <taxon>metagenomes</taxon>
        <taxon>ecological metagenomes</taxon>
    </lineage>
</organism>
<dbReference type="AlphaFoldDB" id="A0A0F9AXR7"/>
<dbReference type="InterPro" id="IPR036259">
    <property type="entry name" value="MFS_trans_sf"/>
</dbReference>
<feature type="transmembrane region" description="Helical" evidence="7">
    <location>
        <begin position="67"/>
        <end position="91"/>
    </location>
</feature>
<keyword evidence="5 7" id="KW-1133">Transmembrane helix</keyword>
<dbReference type="InterPro" id="IPR003663">
    <property type="entry name" value="Sugar/inositol_transpt"/>
</dbReference>
<sequence>FVLLLLVPETPSFLANNNQRPKAIEILKKVRYDITDSEILKNSTQDNTKKISKTKISDLFSPSVRSAFIIGITLNIFRQITGINIVTYYAPKIFLSSGIETPHFAMLLVASVTVINILATLISIWLIDKVGRRPLLITSTFGMMIFLLILSASFFINPTNLPIFVMISLMGFTSSFAIGLGSVSWLINSEIYPMHIRGKANGIATFVNWVSNYLVATSFLSLIHNFGQGSTFLFFACICFLALIFSIKKVPETKGKSFLEIQKFFKK</sequence>
<comment type="similarity">
    <text evidence="2">Belongs to the major facilitator superfamily. Sugar transporter (TC 2.A.1.1) family.</text>
</comment>
<dbReference type="InterPro" id="IPR005828">
    <property type="entry name" value="MFS_sugar_transport-like"/>
</dbReference>
<name>A0A0F9AXR7_9ZZZZ</name>
<dbReference type="InterPro" id="IPR050814">
    <property type="entry name" value="Myo-inositol_Transporter"/>
</dbReference>
<reference evidence="9" key="1">
    <citation type="journal article" date="2015" name="Nature">
        <title>Complex archaea that bridge the gap between prokaryotes and eukaryotes.</title>
        <authorList>
            <person name="Spang A."/>
            <person name="Saw J.H."/>
            <person name="Jorgensen S.L."/>
            <person name="Zaremba-Niedzwiedzka K."/>
            <person name="Martijn J."/>
            <person name="Lind A.E."/>
            <person name="van Eijk R."/>
            <person name="Schleper C."/>
            <person name="Guy L."/>
            <person name="Ettema T.J."/>
        </authorList>
    </citation>
    <scope>NUCLEOTIDE SEQUENCE</scope>
</reference>
<comment type="subcellular location">
    <subcellularLocation>
        <location evidence="1">Membrane</location>
        <topology evidence="1">Multi-pass membrane protein</topology>
    </subcellularLocation>
</comment>
<feature type="transmembrane region" description="Helical" evidence="7">
    <location>
        <begin position="200"/>
        <end position="223"/>
    </location>
</feature>
<evidence type="ECO:0000256" key="6">
    <source>
        <dbReference type="ARBA" id="ARBA00023136"/>
    </source>
</evidence>
<evidence type="ECO:0000256" key="3">
    <source>
        <dbReference type="ARBA" id="ARBA00022448"/>
    </source>
</evidence>
<feature type="transmembrane region" description="Helical" evidence="7">
    <location>
        <begin position="134"/>
        <end position="156"/>
    </location>
</feature>
<dbReference type="InterPro" id="IPR020846">
    <property type="entry name" value="MFS_dom"/>
</dbReference>